<organism evidence="5 6">
    <name type="scientific">Castellaniella hirudinis</name>
    <dbReference type="NCBI Taxonomy" id="1144617"/>
    <lineage>
        <taxon>Bacteria</taxon>
        <taxon>Pseudomonadati</taxon>
        <taxon>Pseudomonadota</taxon>
        <taxon>Betaproteobacteria</taxon>
        <taxon>Burkholderiales</taxon>
        <taxon>Alcaligenaceae</taxon>
        <taxon>Castellaniella</taxon>
    </lineage>
</organism>
<evidence type="ECO:0000313" key="5">
    <source>
        <dbReference type="EMBL" id="MFC4298643.1"/>
    </source>
</evidence>
<protein>
    <submittedName>
        <fullName evidence="5">Glycosyltransferase family 2 protein</fullName>
    </submittedName>
</protein>
<dbReference type="InterPro" id="IPR001173">
    <property type="entry name" value="Glyco_trans_2-like"/>
</dbReference>
<dbReference type="Proteomes" id="UP001595756">
    <property type="component" value="Unassembled WGS sequence"/>
</dbReference>
<keyword evidence="3" id="KW-0808">Transferase</keyword>
<evidence type="ECO:0000256" key="1">
    <source>
        <dbReference type="ARBA" id="ARBA00006739"/>
    </source>
</evidence>
<proteinExistence type="inferred from homology"/>
<sequence length="494" mass="54807">MLKNSSAQFEAERGQFARALAFTSASPDGKPEIWQPWACFKLVMYETAASLDVDPRDPGCAERQLLPLVVSRAAVGRHASARQLLDAAPWDGLPDSLRIATARYLSIYMPQEAYRLLDGLGGRVPPAAHLSISLHAGRKEQARHFLREALRQETGQGDSRLSLYRTITETLSPRQQLDCLNQVYAAQGLPGLALRCDDVPLNPCNVCAVDSGALIDGPLVSVLMTTFNVAGRVPAAIESILRQNYRHLELIVVDDCSTDDTALEVARLARSDERIRLLRLDRNVGTYCAKSVGLQHARGTFVTCMDADDWSHPLKLALQIKPLLEDDSLVASTSNCVRISDSGVVDARQGVHLEHLNYSSLLFRREKILAEIGGWDVCARTAADTELIWRINLAYGNQAIRNVPGILSLVSHRDDSLTMADDGTGFVGDCFPREILRYIEAFNRWHIDALRSCRLPRVDDDLVSWVNHHPFIFPSSAFSDVRDVADVLRNFRDA</sequence>
<accession>A0ABV8RZP1</accession>
<comment type="caution">
    <text evidence="5">The sequence shown here is derived from an EMBL/GenBank/DDBJ whole genome shotgun (WGS) entry which is preliminary data.</text>
</comment>
<dbReference type="PANTHER" id="PTHR43685">
    <property type="entry name" value="GLYCOSYLTRANSFERASE"/>
    <property type="match status" value="1"/>
</dbReference>
<feature type="domain" description="Glycosyltransferase 2-like" evidence="4">
    <location>
        <begin position="221"/>
        <end position="335"/>
    </location>
</feature>
<keyword evidence="2" id="KW-0328">Glycosyltransferase</keyword>
<dbReference type="InterPro" id="IPR029044">
    <property type="entry name" value="Nucleotide-diphossugar_trans"/>
</dbReference>
<dbReference type="Gene3D" id="3.90.550.10">
    <property type="entry name" value="Spore Coat Polysaccharide Biosynthesis Protein SpsA, Chain A"/>
    <property type="match status" value="1"/>
</dbReference>
<keyword evidence="6" id="KW-1185">Reference proteome</keyword>
<name>A0ABV8RZP1_9BURK</name>
<evidence type="ECO:0000259" key="4">
    <source>
        <dbReference type="Pfam" id="PF00535"/>
    </source>
</evidence>
<reference evidence="6" key="1">
    <citation type="journal article" date="2019" name="Int. J. Syst. Evol. Microbiol.">
        <title>The Global Catalogue of Microorganisms (GCM) 10K type strain sequencing project: providing services to taxonomists for standard genome sequencing and annotation.</title>
        <authorList>
            <consortium name="The Broad Institute Genomics Platform"/>
            <consortium name="The Broad Institute Genome Sequencing Center for Infectious Disease"/>
            <person name="Wu L."/>
            <person name="Ma J."/>
        </authorList>
    </citation>
    <scope>NUCLEOTIDE SEQUENCE [LARGE SCALE GENOMIC DNA]</scope>
    <source>
        <strain evidence="6">CGMCC 1.19029</strain>
    </source>
</reference>
<dbReference type="InterPro" id="IPR050834">
    <property type="entry name" value="Glycosyltransf_2"/>
</dbReference>
<evidence type="ECO:0000313" key="6">
    <source>
        <dbReference type="Proteomes" id="UP001595756"/>
    </source>
</evidence>
<dbReference type="Pfam" id="PF00535">
    <property type="entry name" value="Glycos_transf_2"/>
    <property type="match status" value="1"/>
</dbReference>
<dbReference type="CDD" id="cd00761">
    <property type="entry name" value="Glyco_tranf_GTA_type"/>
    <property type="match status" value="1"/>
</dbReference>
<evidence type="ECO:0000256" key="2">
    <source>
        <dbReference type="ARBA" id="ARBA00022676"/>
    </source>
</evidence>
<dbReference type="RefSeq" id="WP_376813195.1">
    <property type="nucleotide sequence ID" value="NZ_JBHSDY010000006.1"/>
</dbReference>
<evidence type="ECO:0000256" key="3">
    <source>
        <dbReference type="ARBA" id="ARBA00022679"/>
    </source>
</evidence>
<dbReference type="SUPFAM" id="SSF53448">
    <property type="entry name" value="Nucleotide-diphospho-sugar transferases"/>
    <property type="match status" value="1"/>
</dbReference>
<gene>
    <name evidence="5" type="ORF">ACFO0J_11375</name>
</gene>
<comment type="similarity">
    <text evidence="1">Belongs to the glycosyltransferase 2 family.</text>
</comment>
<dbReference type="PANTHER" id="PTHR43685:SF5">
    <property type="entry name" value="GLYCOSYLTRANSFERASE EPSE-RELATED"/>
    <property type="match status" value="1"/>
</dbReference>
<dbReference type="EMBL" id="JBHSDY010000006">
    <property type="protein sequence ID" value="MFC4298643.1"/>
    <property type="molecule type" value="Genomic_DNA"/>
</dbReference>